<reference evidence="1 2" key="1">
    <citation type="journal article" date="2018" name="Sci. Rep.">
        <title>Genome sequence of the cauliflower mushroom Sparassis crispa (Hanabiratake) and its association with beneficial usage.</title>
        <authorList>
            <person name="Kiyama R."/>
            <person name="Furutani Y."/>
            <person name="Kawaguchi K."/>
            <person name="Nakanishi T."/>
        </authorList>
    </citation>
    <scope>NUCLEOTIDE SEQUENCE [LARGE SCALE GENOMIC DNA]</scope>
</reference>
<dbReference type="GeneID" id="38785844"/>
<sequence length="109" mass="12414">MTRQYVDDLNQESERSAGSVWGPLAHDNGHHYGNHFVLEYSEYIAEALLAVADHKRTNKDITCYNRAPEGSVVYPEKKMISSLTKISPRVDYEGYDFLFGLKSTARGER</sequence>
<dbReference type="Proteomes" id="UP000287166">
    <property type="component" value="Unassembled WGS sequence"/>
</dbReference>
<dbReference type="InParanoid" id="A0A401H3B8"/>
<protein>
    <submittedName>
        <fullName evidence="1">Uncharacterized protein</fullName>
    </submittedName>
</protein>
<dbReference type="AlphaFoldDB" id="A0A401H3B8"/>
<evidence type="ECO:0000313" key="2">
    <source>
        <dbReference type="Proteomes" id="UP000287166"/>
    </source>
</evidence>
<comment type="caution">
    <text evidence="1">The sequence shown here is derived from an EMBL/GenBank/DDBJ whole genome shotgun (WGS) entry which is preliminary data.</text>
</comment>
<dbReference type="EMBL" id="BFAD01000014">
    <property type="protein sequence ID" value="GBE88927.1"/>
    <property type="molecule type" value="Genomic_DNA"/>
</dbReference>
<accession>A0A401H3B8</accession>
<organism evidence="1 2">
    <name type="scientific">Sparassis crispa</name>
    <dbReference type="NCBI Taxonomy" id="139825"/>
    <lineage>
        <taxon>Eukaryota</taxon>
        <taxon>Fungi</taxon>
        <taxon>Dikarya</taxon>
        <taxon>Basidiomycota</taxon>
        <taxon>Agaricomycotina</taxon>
        <taxon>Agaricomycetes</taxon>
        <taxon>Polyporales</taxon>
        <taxon>Sparassidaceae</taxon>
        <taxon>Sparassis</taxon>
    </lineage>
</organism>
<gene>
    <name evidence="1" type="ORF">SCP_1403350</name>
</gene>
<proteinExistence type="predicted"/>
<keyword evidence="2" id="KW-1185">Reference proteome</keyword>
<name>A0A401H3B8_9APHY</name>
<evidence type="ECO:0000313" key="1">
    <source>
        <dbReference type="EMBL" id="GBE88927.1"/>
    </source>
</evidence>
<dbReference type="RefSeq" id="XP_027619840.1">
    <property type="nucleotide sequence ID" value="XM_027764039.1"/>
</dbReference>